<feature type="transmembrane region" description="Helical" evidence="1">
    <location>
        <begin position="12"/>
        <end position="33"/>
    </location>
</feature>
<feature type="transmembrane region" description="Helical" evidence="1">
    <location>
        <begin position="87"/>
        <end position="108"/>
    </location>
</feature>
<proteinExistence type="predicted"/>
<feature type="transmembrane region" description="Helical" evidence="1">
    <location>
        <begin position="222"/>
        <end position="241"/>
    </location>
</feature>
<dbReference type="AlphaFoldDB" id="A0A0A8WY39"/>
<keyword evidence="1" id="KW-1133">Transmembrane helix</keyword>
<organism evidence="2 3">
    <name type="scientific">Mesobacillus selenatarsenatis (strain DSM 18680 / JCM 14380 / FERM P-15431 / SF-1)</name>
    <dbReference type="NCBI Taxonomy" id="1321606"/>
    <lineage>
        <taxon>Bacteria</taxon>
        <taxon>Bacillati</taxon>
        <taxon>Bacillota</taxon>
        <taxon>Bacilli</taxon>
        <taxon>Bacillales</taxon>
        <taxon>Bacillaceae</taxon>
        <taxon>Mesobacillus</taxon>
    </lineage>
</organism>
<dbReference type="RefSeq" id="WP_041964519.1">
    <property type="nucleotide sequence ID" value="NZ_BASE01000016.1"/>
</dbReference>
<dbReference type="SUPFAM" id="SSF81442">
    <property type="entry name" value="Cytochrome c oxidase subunit I-like"/>
    <property type="match status" value="1"/>
</dbReference>
<comment type="caution">
    <text evidence="2">The sequence shown here is derived from an EMBL/GenBank/DDBJ whole genome shotgun (WGS) entry which is preliminary data.</text>
</comment>
<evidence type="ECO:0000313" key="3">
    <source>
        <dbReference type="Proteomes" id="UP000031014"/>
    </source>
</evidence>
<sequence length="414" mass="46094">MFQQSSGNETNIKLPFSFIGFSMLALILSQLLILLNGDLLVSGVFRLPAIWSAAHLFVLGWALMVAMGAMYQLVPVAFLTPIWNEKFGFWQFAVTTAGIVSFAAALYLRPQDALIPGILTLLGILMFIFQMFMTLKSQAKPNILTLFVGTALFSLLATITLGITLVLSMKTGFASEYYQAIFKTHILLGTVGWFSFLIFGFSYKMVPMFSLSHGYSMKPAPYVFGVYVVGMIILISSFLTGSHLFEVLGTLMLFAGFMIFTWHVKMIINKRVKKKLDRPFMFALFAIGCGTLIHFATFAGSAANLLAKMAGPIILLYLVSWIAFSIIGYLYKIVPFLWWTHKYSKEIGKKKVPALKDMMDEKLALPLFIMFTAGTILLLLSFIVKLMPVFYIGQGLIVIGAVLFSYIIAKVVTI</sequence>
<feature type="transmembrane region" description="Helical" evidence="1">
    <location>
        <begin position="363"/>
        <end position="383"/>
    </location>
</feature>
<feature type="transmembrane region" description="Helical" evidence="1">
    <location>
        <begin position="53"/>
        <end position="80"/>
    </location>
</feature>
<feature type="transmembrane region" description="Helical" evidence="1">
    <location>
        <begin position="114"/>
        <end position="132"/>
    </location>
</feature>
<feature type="transmembrane region" description="Helical" evidence="1">
    <location>
        <begin position="144"/>
        <end position="168"/>
    </location>
</feature>
<dbReference type="STRING" id="1321606.SAMD00020551_0713"/>
<feature type="transmembrane region" description="Helical" evidence="1">
    <location>
        <begin position="247"/>
        <end position="268"/>
    </location>
</feature>
<dbReference type="InterPro" id="IPR036927">
    <property type="entry name" value="Cyt_c_oxase-like_su1_sf"/>
</dbReference>
<dbReference type="OrthoDB" id="5245199at2"/>
<keyword evidence="3" id="KW-1185">Reference proteome</keyword>
<feature type="transmembrane region" description="Helical" evidence="1">
    <location>
        <begin position="389"/>
        <end position="409"/>
    </location>
</feature>
<evidence type="ECO:0000313" key="2">
    <source>
        <dbReference type="EMBL" id="GAM12578.1"/>
    </source>
</evidence>
<accession>A0A0A8WY39</accession>
<feature type="transmembrane region" description="Helical" evidence="1">
    <location>
        <begin position="180"/>
        <end position="201"/>
    </location>
</feature>
<name>A0A0A8WY39_MESS1</name>
<dbReference type="Proteomes" id="UP000031014">
    <property type="component" value="Unassembled WGS sequence"/>
</dbReference>
<keyword evidence="1" id="KW-0472">Membrane</keyword>
<keyword evidence="1" id="KW-0812">Transmembrane</keyword>
<dbReference type="Gene3D" id="1.20.210.10">
    <property type="entry name" value="Cytochrome c oxidase-like, subunit I domain"/>
    <property type="match status" value="2"/>
</dbReference>
<feature type="transmembrane region" description="Helical" evidence="1">
    <location>
        <begin position="280"/>
        <end position="303"/>
    </location>
</feature>
<reference evidence="2 3" key="1">
    <citation type="submission" date="2013-06" db="EMBL/GenBank/DDBJ databases">
        <title>Whole genome shotgun sequence of Bacillus selenatarsenatis SF-1.</title>
        <authorList>
            <person name="Kuroda M."/>
            <person name="Sei K."/>
            <person name="Yamashita M."/>
            <person name="Ike M."/>
        </authorList>
    </citation>
    <scope>NUCLEOTIDE SEQUENCE [LARGE SCALE GENOMIC DNA]</scope>
    <source>
        <strain evidence="2 3">SF-1</strain>
    </source>
</reference>
<evidence type="ECO:0000256" key="1">
    <source>
        <dbReference type="SAM" id="Phobius"/>
    </source>
</evidence>
<protein>
    <submittedName>
        <fullName evidence="2">Protein</fullName>
    </submittedName>
</protein>
<feature type="transmembrane region" description="Helical" evidence="1">
    <location>
        <begin position="309"/>
        <end position="331"/>
    </location>
</feature>
<gene>
    <name evidence="2" type="ORF">SAMD00020551_0713</name>
</gene>
<dbReference type="EMBL" id="BASE01000016">
    <property type="protein sequence ID" value="GAM12578.1"/>
    <property type="molecule type" value="Genomic_DNA"/>
</dbReference>